<dbReference type="EMBL" id="MN079108">
    <property type="protein sequence ID" value="QEA05710.1"/>
    <property type="molecule type" value="Genomic_DNA"/>
</dbReference>
<reference evidence="2" key="1">
    <citation type="submission" date="2019-06" db="EMBL/GenBank/DDBJ databases">
        <authorList>
            <person name="Murdoch R.W."/>
            <person name="Fathepure B."/>
        </authorList>
    </citation>
    <scope>NUCLEOTIDE SEQUENCE</scope>
</reference>
<keyword evidence="1" id="KW-1133">Transmembrane helix</keyword>
<gene>
    <name evidence="2" type="ORF">KBTEX_02034</name>
</gene>
<dbReference type="GO" id="GO:0005886">
    <property type="term" value="C:plasma membrane"/>
    <property type="evidence" value="ECO:0007669"/>
    <property type="project" value="TreeGrafter"/>
</dbReference>
<name>A0A5B8RAB4_9ZZZZ</name>
<dbReference type="InterPro" id="IPR007401">
    <property type="entry name" value="DUF454"/>
</dbReference>
<feature type="transmembrane region" description="Helical" evidence="1">
    <location>
        <begin position="112"/>
        <end position="129"/>
    </location>
</feature>
<dbReference type="PIRSF" id="PIRSF016789">
    <property type="entry name" value="DUF454"/>
    <property type="match status" value="1"/>
</dbReference>
<dbReference type="PANTHER" id="PTHR35813:SF1">
    <property type="entry name" value="INNER MEMBRANE PROTEIN YBAN"/>
    <property type="match status" value="1"/>
</dbReference>
<keyword evidence="1" id="KW-0812">Transmembrane</keyword>
<protein>
    <recommendedName>
        <fullName evidence="3">Inner membrane protein YbaN</fullName>
    </recommendedName>
</protein>
<evidence type="ECO:0008006" key="3">
    <source>
        <dbReference type="Google" id="ProtNLM"/>
    </source>
</evidence>
<evidence type="ECO:0000313" key="2">
    <source>
        <dbReference type="EMBL" id="QEA05710.1"/>
    </source>
</evidence>
<evidence type="ECO:0000256" key="1">
    <source>
        <dbReference type="SAM" id="Phobius"/>
    </source>
</evidence>
<dbReference type="AlphaFoldDB" id="A0A5B8RAB4"/>
<organism evidence="2">
    <name type="scientific">uncultured organism</name>
    <dbReference type="NCBI Taxonomy" id="155900"/>
    <lineage>
        <taxon>unclassified sequences</taxon>
        <taxon>environmental samples</taxon>
    </lineage>
</organism>
<keyword evidence="1" id="KW-0472">Membrane</keyword>
<proteinExistence type="predicted"/>
<dbReference type="Pfam" id="PF04304">
    <property type="entry name" value="DUF454"/>
    <property type="match status" value="1"/>
</dbReference>
<dbReference type="PANTHER" id="PTHR35813">
    <property type="entry name" value="INNER MEMBRANE PROTEIN YBAN"/>
    <property type="match status" value="1"/>
</dbReference>
<feature type="transmembrane region" description="Helical" evidence="1">
    <location>
        <begin position="21"/>
        <end position="40"/>
    </location>
</feature>
<accession>A0A5B8RAB4</accession>
<sequence>MAGKHGSRNTPGNGGFRRYAWQALAGSCIALGMLGVALPLLPTTPFLLLAAYAASRSSPALARWLHEHPRLGPPLADWQERRAIRPAAKRTAIGLIVVSWGIMMATVEPLPLRLGVSALLLGVSTFIVTRRS</sequence>